<dbReference type="InterPro" id="IPR013108">
    <property type="entry name" value="Amidohydro_3"/>
</dbReference>
<dbReference type="Proteomes" id="UP001143362">
    <property type="component" value="Unassembled WGS sequence"/>
</dbReference>
<proteinExistence type="predicted"/>
<dbReference type="PANTHER" id="PTHR11647">
    <property type="entry name" value="HYDRANTOINASE/DIHYDROPYRIMIDINASE FAMILY MEMBER"/>
    <property type="match status" value="1"/>
</dbReference>
<comment type="caution">
    <text evidence="2">The sequence shown here is derived from an EMBL/GenBank/DDBJ whole genome shotgun (WGS) entry which is preliminary data.</text>
</comment>
<dbReference type="EMBL" id="SHNN01000002">
    <property type="protein sequence ID" value="MCX2982009.1"/>
    <property type="molecule type" value="Genomic_DNA"/>
</dbReference>
<dbReference type="InterPro" id="IPR011059">
    <property type="entry name" value="Metal-dep_hydrolase_composite"/>
</dbReference>
<evidence type="ECO:0000259" key="1">
    <source>
        <dbReference type="Pfam" id="PF07969"/>
    </source>
</evidence>
<reference evidence="2" key="1">
    <citation type="submission" date="2019-02" db="EMBL/GenBank/DDBJ databases">
        <authorList>
            <person name="Li S.-H."/>
        </authorList>
    </citation>
    <scope>NUCLEOTIDE SEQUENCE</scope>
    <source>
        <strain evidence="2">IMCC14734</strain>
    </source>
</reference>
<dbReference type="Gene3D" id="2.30.40.10">
    <property type="entry name" value="Urease, subunit C, domain 1"/>
    <property type="match status" value="1"/>
</dbReference>
<dbReference type="Pfam" id="PF07969">
    <property type="entry name" value="Amidohydro_3"/>
    <property type="match status" value="1"/>
</dbReference>
<dbReference type="InterPro" id="IPR032466">
    <property type="entry name" value="Metal_Hydrolase"/>
</dbReference>
<dbReference type="PANTHER" id="PTHR11647:SF1">
    <property type="entry name" value="COLLAPSIN RESPONSE MEDIATOR PROTEIN"/>
    <property type="match status" value="1"/>
</dbReference>
<dbReference type="RefSeq" id="WP_279246002.1">
    <property type="nucleotide sequence ID" value="NZ_SHNN01000002.1"/>
</dbReference>
<dbReference type="Gene3D" id="3.20.20.140">
    <property type="entry name" value="Metal-dependent hydrolases"/>
    <property type="match status" value="2"/>
</dbReference>
<evidence type="ECO:0000313" key="3">
    <source>
        <dbReference type="Proteomes" id="UP001143362"/>
    </source>
</evidence>
<keyword evidence="3" id="KW-1185">Reference proteome</keyword>
<organism evidence="2 3">
    <name type="scientific">Candidatus Litorirhabdus singularis</name>
    <dbReference type="NCBI Taxonomy" id="2518993"/>
    <lineage>
        <taxon>Bacteria</taxon>
        <taxon>Pseudomonadati</taxon>
        <taxon>Pseudomonadota</taxon>
        <taxon>Gammaproteobacteria</taxon>
        <taxon>Cellvibrionales</taxon>
        <taxon>Halieaceae</taxon>
        <taxon>Candidatus Litorirhabdus</taxon>
    </lineage>
</organism>
<sequence length="557" mass="61080">MFDLKITNATIVDGSGQSAFQGAVGVKDGLIAEVGDNLGPATREFDARGQLLTPGFVDIHTHYDGQVCWDKHLTPSCWHGVTTTVMGNCGVGFAPVRAGDETRLIELMESVEDIPGSALDEGIPWGWESYAEYLDAIDTPYVMDVGSQVPHVAVRRYVMGDRCYDDSTDADIASMASLTREALKAGAMGFSTSRFYGHLDKDGKHVPGTHAAAKEMLALGNAFKGLDHGTIEIITDYLEDDAELDWIEAIIRNTGRPVTVLTVPKPELKIWALADRLRQDGLEFRPQVGARPASILMSLEGTINPLAIFPSYKAIHHLPLGERIAHLRDPEFREKIRTEQPVHHRNADARRFTSSYEQMYPLDEALSYEPAASDSIMGVAEQRGEHHLDVLMDTLAEQRQILFFFSGYDGDLSPFFDAIARDDSVFGLSDGGAHCGVLCDASAPTYLLSYVARDRAEKLPVELIVNRMTRNTASLYGLNDRGLIAPGYLADMNIIDFEALSLLAPEMVYDLPSEGKRLIQKARGYTATIKRGEFTFENGEATGAMPGRLLRGGADCS</sequence>
<accession>A0ABT3TJ25</accession>
<dbReference type="SUPFAM" id="SSF51556">
    <property type="entry name" value="Metallo-dependent hydrolases"/>
    <property type="match status" value="1"/>
</dbReference>
<dbReference type="InterPro" id="IPR050378">
    <property type="entry name" value="Metallo-dep_Hydrolases_sf"/>
</dbReference>
<gene>
    <name evidence="2" type="ORF">EYC98_14190</name>
</gene>
<dbReference type="SUPFAM" id="SSF51338">
    <property type="entry name" value="Composite domain of metallo-dependent hydrolases"/>
    <property type="match status" value="1"/>
</dbReference>
<protein>
    <submittedName>
        <fullName evidence="2">D-aminoacylase</fullName>
    </submittedName>
</protein>
<evidence type="ECO:0000313" key="2">
    <source>
        <dbReference type="EMBL" id="MCX2982009.1"/>
    </source>
</evidence>
<feature type="domain" description="Amidohydrolase 3" evidence="1">
    <location>
        <begin position="44"/>
        <end position="535"/>
    </location>
</feature>
<name>A0ABT3TJ25_9GAMM</name>